<comment type="caution">
    <text evidence="2">The sequence shown here is derived from an EMBL/GenBank/DDBJ whole genome shotgun (WGS) entry which is preliminary data.</text>
</comment>
<evidence type="ECO:0000259" key="1">
    <source>
        <dbReference type="Pfam" id="PF01593"/>
    </source>
</evidence>
<dbReference type="AlphaFoldDB" id="A0A835Z6X7"/>
<keyword evidence="3" id="KW-1185">Reference proteome</keyword>
<gene>
    <name evidence="2" type="ORF">JKP88DRAFT_178244</name>
</gene>
<dbReference type="InterPro" id="IPR002937">
    <property type="entry name" value="Amino_oxidase"/>
</dbReference>
<protein>
    <recommendedName>
        <fullName evidence="1">Amine oxidase domain-containing protein</fullName>
    </recommendedName>
</protein>
<feature type="non-terminal residue" evidence="2">
    <location>
        <position position="1"/>
    </location>
</feature>
<sequence>LPWSVALPSATDNETVIIGTYDYNRSAVNVVEGDQARFTFTHTSVTPEAQRLRLSVAALQGRKRTHFAGAWTSGLGHHEDAVRSGIEAANRIMAGAGAYPVLERAVPLHQPFAPSSAPAANAATAAAAAAALFEPQPQNVVTF</sequence>
<organism evidence="2 3">
    <name type="scientific">Tribonema minus</name>
    <dbReference type="NCBI Taxonomy" id="303371"/>
    <lineage>
        <taxon>Eukaryota</taxon>
        <taxon>Sar</taxon>
        <taxon>Stramenopiles</taxon>
        <taxon>Ochrophyta</taxon>
        <taxon>PX clade</taxon>
        <taxon>Xanthophyceae</taxon>
        <taxon>Tribonematales</taxon>
        <taxon>Tribonemataceae</taxon>
        <taxon>Tribonema</taxon>
    </lineage>
</organism>
<dbReference type="EMBL" id="JAFCMP010000076">
    <property type="protein sequence ID" value="KAG5188145.1"/>
    <property type="molecule type" value="Genomic_DNA"/>
</dbReference>
<accession>A0A835Z6X7</accession>
<dbReference type="GO" id="GO:0016491">
    <property type="term" value="F:oxidoreductase activity"/>
    <property type="evidence" value="ECO:0007669"/>
    <property type="project" value="InterPro"/>
</dbReference>
<name>A0A835Z6X7_9STRA</name>
<proteinExistence type="predicted"/>
<evidence type="ECO:0000313" key="2">
    <source>
        <dbReference type="EMBL" id="KAG5188145.1"/>
    </source>
</evidence>
<reference evidence="2" key="1">
    <citation type="submission" date="2021-02" db="EMBL/GenBank/DDBJ databases">
        <title>First Annotated Genome of the Yellow-green Alga Tribonema minus.</title>
        <authorList>
            <person name="Mahan K.M."/>
        </authorList>
    </citation>
    <scope>NUCLEOTIDE SEQUENCE</scope>
    <source>
        <strain evidence="2">UTEX B ZZ1240</strain>
    </source>
</reference>
<evidence type="ECO:0000313" key="3">
    <source>
        <dbReference type="Proteomes" id="UP000664859"/>
    </source>
</evidence>
<dbReference type="OrthoDB" id="2019015at2759"/>
<dbReference type="Pfam" id="PF01593">
    <property type="entry name" value="Amino_oxidase"/>
    <property type="match status" value="1"/>
</dbReference>
<feature type="domain" description="Amine oxidase" evidence="1">
    <location>
        <begin position="37"/>
        <end position="93"/>
    </location>
</feature>
<dbReference type="Proteomes" id="UP000664859">
    <property type="component" value="Unassembled WGS sequence"/>
</dbReference>